<dbReference type="RefSeq" id="WP_125040009.1">
    <property type="nucleotide sequence ID" value="NZ_BHWB01000002.1"/>
</dbReference>
<reference evidence="1 2" key="1">
    <citation type="submission" date="2018-10" db="EMBL/GenBank/DDBJ databases">
        <title>Draft Genome Sequence of Bacteroides sp. KCTC 15687.</title>
        <authorList>
            <person name="Yu S.Y."/>
            <person name="Kim J.S."/>
            <person name="Oh B.S."/>
            <person name="Park S.H."/>
            <person name="Kang S.W."/>
            <person name="Park J.E."/>
            <person name="Choi S.H."/>
            <person name="Han K.I."/>
            <person name="Lee K.C."/>
            <person name="Eom M.K."/>
            <person name="Suh M.K."/>
            <person name="Lee D.H."/>
            <person name="Yoon H."/>
            <person name="Kim B."/>
            <person name="Yang S.J."/>
            <person name="Lee J.S."/>
            <person name="Lee J.H."/>
        </authorList>
    </citation>
    <scope>NUCLEOTIDE SEQUENCE [LARGE SCALE GENOMIC DNA]</scope>
    <source>
        <strain evidence="1 2">KCTC 15687</strain>
    </source>
</reference>
<dbReference type="Proteomes" id="UP000288079">
    <property type="component" value="Unassembled WGS sequence"/>
</dbReference>
<comment type="caution">
    <text evidence="1">The sequence shown here is derived from an EMBL/GenBank/DDBJ whole genome shotgun (WGS) entry which is preliminary data.</text>
</comment>
<keyword evidence="2" id="KW-1185">Reference proteome</keyword>
<gene>
    <name evidence="1" type="ORF">KGMB02408_06290</name>
</gene>
<dbReference type="OrthoDB" id="9899844at2"/>
<evidence type="ECO:0000313" key="2">
    <source>
        <dbReference type="Proteomes" id="UP000288079"/>
    </source>
</evidence>
<protein>
    <submittedName>
        <fullName evidence="1">Uncharacterized protein</fullName>
    </submittedName>
</protein>
<accession>A0A401LQ96</accession>
<name>A0A401LQ96_9BACE</name>
<organism evidence="1 2">
    <name type="scientific">Bacteroides faecalis</name>
    <dbReference type="NCBI Taxonomy" id="2447885"/>
    <lineage>
        <taxon>Bacteria</taxon>
        <taxon>Pseudomonadati</taxon>
        <taxon>Bacteroidota</taxon>
        <taxon>Bacteroidia</taxon>
        <taxon>Bacteroidales</taxon>
        <taxon>Bacteroidaceae</taxon>
        <taxon>Bacteroides</taxon>
    </lineage>
</organism>
<evidence type="ECO:0000313" key="1">
    <source>
        <dbReference type="EMBL" id="GCB33684.1"/>
    </source>
</evidence>
<sequence>MEEVKLEFISPTKLDELQDGESVNKEIWIYDGIENGELILNTNNWVISCVANNESKSVDQWLVNEETHTMKVGTQEEATGGYRMLDYQFAVSMVGQLCEAKDLVTYLQSLQDVFKVGRRQSEPNETNRKTE</sequence>
<dbReference type="EMBL" id="BHWB01000002">
    <property type="protein sequence ID" value="GCB33684.1"/>
    <property type="molecule type" value="Genomic_DNA"/>
</dbReference>
<dbReference type="AlphaFoldDB" id="A0A401LQ96"/>
<proteinExistence type="predicted"/>